<reference evidence="2 3" key="1">
    <citation type="journal article" date="2019" name="Syst. Appl. Microbiol.">
        <title>Characterization of Bifidobacterium species in feaces of the Egyptian fruit bat: Description of B. vespertilionis sp. nov. and B. rousetti sp. nov.</title>
        <authorList>
            <person name="Modesto M."/>
            <person name="Satti M."/>
            <person name="Watanabe K."/>
            <person name="Puglisi E."/>
            <person name="Morelli L."/>
            <person name="Huang C.-H."/>
            <person name="Liou J.-S."/>
            <person name="Miyashita M."/>
            <person name="Tamura T."/>
            <person name="Saito S."/>
            <person name="Mori K."/>
            <person name="Huang L."/>
            <person name="Sciavilla P."/>
            <person name="Sandri C."/>
            <person name="Spiezio C."/>
            <person name="Vitali F."/>
            <person name="Cavalieri D."/>
            <person name="Perpetuini G."/>
            <person name="Tofalo R."/>
            <person name="Bonetti A."/>
            <person name="Arita M."/>
            <person name="Mattarelli P."/>
        </authorList>
    </citation>
    <scope>NUCLEOTIDE SEQUENCE [LARGE SCALE GENOMIC DNA]</scope>
    <source>
        <strain evidence="2 3">RST7</strain>
    </source>
</reference>
<gene>
    <name evidence="2" type="ORF">EMO89_10050</name>
</gene>
<dbReference type="Proteomes" id="UP000412028">
    <property type="component" value="Unassembled WGS sequence"/>
</dbReference>
<comment type="caution">
    <text evidence="2">The sequence shown here is derived from an EMBL/GenBank/DDBJ whole genome shotgun (WGS) entry which is preliminary data.</text>
</comment>
<dbReference type="InterPro" id="IPR006938">
    <property type="entry name" value="DUF624"/>
</dbReference>
<evidence type="ECO:0000313" key="3">
    <source>
        <dbReference type="Proteomes" id="UP000412028"/>
    </source>
</evidence>
<keyword evidence="1" id="KW-0472">Membrane</keyword>
<feature type="transmembrane region" description="Helical" evidence="1">
    <location>
        <begin position="176"/>
        <end position="196"/>
    </location>
</feature>
<organism evidence="2 3">
    <name type="scientific">Bifidobacterium tissieri</name>
    <dbReference type="NCBI Taxonomy" id="1630162"/>
    <lineage>
        <taxon>Bacteria</taxon>
        <taxon>Bacillati</taxon>
        <taxon>Actinomycetota</taxon>
        <taxon>Actinomycetes</taxon>
        <taxon>Bifidobacteriales</taxon>
        <taxon>Bifidobacteriaceae</taxon>
        <taxon>Bifidobacterium</taxon>
    </lineage>
</organism>
<protein>
    <submittedName>
        <fullName evidence="2">DUF624 domain-containing protein</fullName>
    </submittedName>
</protein>
<feature type="transmembrane region" description="Helical" evidence="1">
    <location>
        <begin position="217"/>
        <end position="240"/>
    </location>
</feature>
<name>A0A5M9ZKK5_9BIFI</name>
<dbReference type="AlphaFoldDB" id="A0A5M9ZKK5"/>
<feature type="transmembrane region" description="Helical" evidence="1">
    <location>
        <begin position="140"/>
        <end position="164"/>
    </location>
</feature>
<proteinExistence type="predicted"/>
<dbReference type="Pfam" id="PF04854">
    <property type="entry name" value="DUF624"/>
    <property type="match status" value="1"/>
</dbReference>
<keyword evidence="1" id="KW-1133">Transmembrane helix</keyword>
<sequence>MGLDHRTHHESQHRHLRWTRPGIRQPHHRAAIHRLPARMTTDTGRTRQTPSTRSIRFVNPIHPIRQGVIMKAFAQGSAYNDVMSTIGDLAMVNVAWAVCCLPVVTAGASTGALYDVARAIHDGDDAHVLRRFAAAFRRRIGTSIGITVIIGAFWALALFDLWYLTHGLTNIDIASLAYGICATVIALVAAGLGFVFPLMSRSERGVGAQIRRSFAVALAHPLVALVILALNALPFIVAMIAPGGPVLAGTLWGIVLTGCTAWVVIALMKRSDIID</sequence>
<keyword evidence="1" id="KW-0812">Transmembrane</keyword>
<dbReference type="EMBL" id="RZUI01000016">
    <property type="protein sequence ID" value="KAA8827873.1"/>
    <property type="molecule type" value="Genomic_DNA"/>
</dbReference>
<evidence type="ECO:0000256" key="1">
    <source>
        <dbReference type="SAM" id="Phobius"/>
    </source>
</evidence>
<dbReference type="OrthoDB" id="9814991at2"/>
<accession>A0A5M9ZKK5</accession>
<feature type="transmembrane region" description="Helical" evidence="1">
    <location>
        <begin position="246"/>
        <end position="268"/>
    </location>
</feature>
<evidence type="ECO:0000313" key="2">
    <source>
        <dbReference type="EMBL" id="KAA8827873.1"/>
    </source>
</evidence>